<dbReference type="GO" id="GO:0006747">
    <property type="term" value="P:FAD biosynthetic process"/>
    <property type="evidence" value="ECO:0007669"/>
    <property type="project" value="UniProtKB-UniRule"/>
</dbReference>
<comment type="catalytic activity">
    <reaction evidence="8">
        <text>FMN + ATP + H(+) = FAD + diphosphate</text>
        <dbReference type="Rhea" id="RHEA:17237"/>
        <dbReference type="ChEBI" id="CHEBI:15378"/>
        <dbReference type="ChEBI" id="CHEBI:30616"/>
        <dbReference type="ChEBI" id="CHEBI:33019"/>
        <dbReference type="ChEBI" id="CHEBI:57692"/>
        <dbReference type="ChEBI" id="CHEBI:58210"/>
        <dbReference type="EC" id="2.7.7.2"/>
    </reaction>
</comment>
<reference evidence="10 11" key="1">
    <citation type="submission" date="2018-04" db="EMBL/GenBank/DDBJ databases">
        <title>Novel Campyloabacter and Helicobacter Species and Strains.</title>
        <authorList>
            <person name="Mannion A.J."/>
            <person name="Shen Z."/>
            <person name="Fox J.G."/>
        </authorList>
    </citation>
    <scope>NUCLEOTIDE SEQUENCE [LARGE SCALE GENOMIC DNA]</scope>
    <source>
        <strain evidence="10 11">MIT 98-6070</strain>
    </source>
</reference>
<dbReference type="Gene3D" id="2.40.30.30">
    <property type="entry name" value="Riboflavin kinase-like"/>
    <property type="match status" value="1"/>
</dbReference>
<keyword evidence="8 10" id="KW-0418">Kinase</keyword>
<dbReference type="PANTHER" id="PTHR22749">
    <property type="entry name" value="RIBOFLAVIN KINASE/FMN ADENYLYLTRANSFERASE"/>
    <property type="match status" value="1"/>
</dbReference>
<keyword evidence="2 8" id="KW-0285">Flavoprotein</keyword>
<keyword evidence="3 8" id="KW-0288">FMN</keyword>
<comment type="catalytic activity">
    <reaction evidence="7 8">
        <text>riboflavin + ATP = FMN + ADP + H(+)</text>
        <dbReference type="Rhea" id="RHEA:14357"/>
        <dbReference type="ChEBI" id="CHEBI:15378"/>
        <dbReference type="ChEBI" id="CHEBI:30616"/>
        <dbReference type="ChEBI" id="CHEBI:57986"/>
        <dbReference type="ChEBI" id="CHEBI:58210"/>
        <dbReference type="ChEBI" id="CHEBI:456216"/>
        <dbReference type="EC" id="2.7.1.26"/>
    </reaction>
</comment>
<dbReference type="GO" id="GO:0008531">
    <property type="term" value="F:riboflavin kinase activity"/>
    <property type="evidence" value="ECO:0007669"/>
    <property type="project" value="UniProtKB-UniRule"/>
</dbReference>
<dbReference type="SMART" id="SM00904">
    <property type="entry name" value="Flavokinase"/>
    <property type="match status" value="1"/>
</dbReference>
<name>A0A3D8I3U0_9HELI</name>
<keyword evidence="8" id="KW-0548">Nucleotidyltransferase</keyword>
<accession>A0A3D8I3U0</accession>
<keyword evidence="8" id="KW-0274">FAD</keyword>
<comment type="similarity">
    <text evidence="8">Belongs to the ribF family.</text>
</comment>
<keyword evidence="4 8" id="KW-0808">Transferase</keyword>
<evidence type="ECO:0000256" key="7">
    <source>
        <dbReference type="ARBA" id="ARBA00047880"/>
    </source>
</evidence>
<dbReference type="GO" id="GO:0009398">
    <property type="term" value="P:FMN biosynthetic process"/>
    <property type="evidence" value="ECO:0007669"/>
    <property type="project" value="UniProtKB-UniRule"/>
</dbReference>
<dbReference type="OrthoDB" id="9803667at2"/>
<dbReference type="InterPro" id="IPR002606">
    <property type="entry name" value="Riboflavin_kinase_bac"/>
</dbReference>
<evidence type="ECO:0000256" key="8">
    <source>
        <dbReference type="PIRNR" id="PIRNR004491"/>
    </source>
</evidence>
<dbReference type="NCBIfam" id="NF004162">
    <property type="entry name" value="PRK05627.1-5"/>
    <property type="match status" value="1"/>
</dbReference>
<evidence type="ECO:0000313" key="11">
    <source>
        <dbReference type="Proteomes" id="UP000256599"/>
    </source>
</evidence>
<keyword evidence="6 8" id="KW-0067">ATP-binding</keyword>
<evidence type="ECO:0000256" key="5">
    <source>
        <dbReference type="ARBA" id="ARBA00022741"/>
    </source>
</evidence>
<dbReference type="Proteomes" id="UP000256599">
    <property type="component" value="Unassembled WGS sequence"/>
</dbReference>
<evidence type="ECO:0000256" key="1">
    <source>
        <dbReference type="ARBA" id="ARBA00002121"/>
    </source>
</evidence>
<dbReference type="AlphaFoldDB" id="A0A3D8I3U0"/>
<dbReference type="PANTHER" id="PTHR22749:SF6">
    <property type="entry name" value="RIBOFLAVIN KINASE"/>
    <property type="match status" value="1"/>
</dbReference>
<comment type="caution">
    <text evidence="10">The sequence shown here is derived from an EMBL/GenBank/DDBJ whole genome shotgun (WGS) entry which is preliminary data.</text>
</comment>
<dbReference type="UniPathway" id="UPA00277">
    <property type="reaction ID" value="UER00407"/>
</dbReference>
<evidence type="ECO:0000259" key="9">
    <source>
        <dbReference type="SMART" id="SM00904"/>
    </source>
</evidence>
<evidence type="ECO:0000256" key="2">
    <source>
        <dbReference type="ARBA" id="ARBA00022630"/>
    </source>
</evidence>
<gene>
    <name evidence="10" type="ORF">CQA63_05250</name>
</gene>
<comment type="pathway">
    <text evidence="8">Cofactor biosynthesis; FAD biosynthesis; FAD from FMN: step 1/1.</text>
</comment>
<proteinExistence type="inferred from homology"/>
<dbReference type="InterPro" id="IPR023465">
    <property type="entry name" value="Riboflavin_kinase_dom_sf"/>
</dbReference>
<dbReference type="SUPFAM" id="SSF52374">
    <property type="entry name" value="Nucleotidylyl transferase"/>
    <property type="match status" value="1"/>
</dbReference>
<dbReference type="EMBL" id="NXLR01000008">
    <property type="protein sequence ID" value="RDU59823.1"/>
    <property type="molecule type" value="Genomic_DNA"/>
</dbReference>
<dbReference type="RefSeq" id="WP_104700134.1">
    <property type="nucleotide sequence ID" value="NZ_FZPP01000021.1"/>
</dbReference>
<dbReference type="UniPathway" id="UPA00276">
    <property type="reaction ID" value="UER00406"/>
</dbReference>
<dbReference type="PIRSF" id="PIRSF004491">
    <property type="entry name" value="FAD_Synth"/>
    <property type="match status" value="1"/>
</dbReference>
<evidence type="ECO:0000256" key="3">
    <source>
        <dbReference type="ARBA" id="ARBA00022643"/>
    </source>
</evidence>
<protein>
    <recommendedName>
        <fullName evidence="8">Riboflavin biosynthesis protein</fullName>
    </recommendedName>
    <domain>
        <recommendedName>
            <fullName evidence="8">Riboflavin kinase</fullName>
            <ecNumber evidence="8">2.7.1.26</ecNumber>
        </recommendedName>
        <alternativeName>
            <fullName evidence="8">Flavokinase</fullName>
        </alternativeName>
    </domain>
    <domain>
        <recommendedName>
            <fullName evidence="8">FMN adenylyltransferase</fullName>
            <ecNumber evidence="8">2.7.7.2</ecNumber>
        </recommendedName>
        <alternativeName>
            <fullName evidence="8">FAD pyrophosphorylase</fullName>
        </alternativeName>
        <alternativeName>
            <fullName evidence="8">FAD synthase</fullName>
        </alternativeName>
    </domain>
</protein>
<dbReference type="InterPro" id="IPR023468">
    <property type="entry name" value="Riboflavin_kinase"/>
</dbReference>
<comment type="function">
    <text evidence="1">Catalyzes the phosphorylation of riboflavin to FMN followed by the adenylation of FMN to FAD.</text>
</comment>
<dbReference type="Gene3D" id="3.40.50.620">
    <property type="entry name" value="HUPs"/>
    <property type="match status" value="1"/>
</dbReference>
<evidence type="ECO:0000313" key="10">
    <source>
        <dbReference type="EMBL" id="RDU59823.1"/>
    </source>
</evidence>
<keyword evidence="11" id="KW-1185">Reference proteome</keyword>
<feature type="domain" description="Riboflavin kinase" evidence="9">
    <location>
        <begin position="153"/>
        <end position="276"/>
    </location>
</feature>
<dbReference type="GO" id="GO:0009231">
    <property type="term" value="P:riboflavin biosynthetic process"/>
    <property type="evidence" value="ECO:0007669"/>
    <property type="project" value="InterPro"/>
</dbReference>
<evidence type="ECO:0000256" key="4">
    <source>
        <dbReference type="ARBA" id="ARBA00022679"/>
    </source>
</evidence>
<comment type="pathway">
    <text evidence="8">Cofactor biosynthesis; FMN biosynthesis; FMN from riboflavin (ATP route): step 1/1.</text>
</comment>
<dbReference type="SUPFAM" id="SSF82114">
    <property type="entry name" value="Riboflavin kinase-like"/>
    <property type="match status" value="1"/>
</dbReference>
<dbReference type="Pfam" id="PF01687">
    <property type="entry name" value="Flavokinase"/>
    <property type="match status" value="1"/>
</dbReference>
<dbReference type="EC" id="2.7.7.2" evidence="8"/>
<keyword evidence="5 8" id="KW-0547">Nucleotide-binding</keyword>
<dbReference type="EC" id="2.7.1.26" evidence="8"/>
<sequence length="284" mass="32348">MKSFLSMSSDEHIQGLALGKFDGMHLAHKALFEYLPNQSVLLCIQSQNPALTPNKEPYSPFPIISIAFQEIMQWSGEYFMQILKEKFPLLEVLVVGYDFAFGKDRAFNASDLAHLFDKKIIIMPEFCIHGMGVHSSLIREFIHHGDMDNAKDMLGRYYHVQGSIITGQNLGSKALYPTINIQTQGYVLPQDGVYASFTELEGELMPSVSFIGHRLSTDRHFSIETHILNKAIPQIQSIQARIYFIHKIRDNQKFNDLALLKQQISQDIKISQNILAQVDRAYLL</sequence>
<dbReference type="InterPro" id="IPR014729">
    <property type="entry name" value="Rossmann-like_a/b/a_fold"/>
</dbReference>
<dbReference type="GO" id="GO:0005524">
    <property type="term" value="F:ATP binding"/>
    <property type="evidence" value="ECO:0007669"/>
    <property type="project" value="UniProtKB-UniRule"/>
</dbReference>
<dbReference type="GO" id="GO:0003919">
    <property type="term" value="F:FMN adenylyltransferase activity"/>
    <property type="evidence" value="ECO:0007669"/>
    <property type="project" value="UniProtKB-UniRule"/>
</dbReference>
<evidence type="ECO:0000256" key="6">
    <source>
        <dbReference type="ARBA" id="ARBA00022840"/>
    </source>
</evidence>
<organism evidence="10 11">
    <name type="scientific">Helicobacter marmotae</name>
    <dbReference type="NCBI Taxonomy" id="152490"/>
    <lineage>
        <taxon>Bacteria</taxon>
        <taxon>Pseudomonadati</taxon>
        <taxon>Campylobacterota</taxon>
        <taxon>Epsilonproteobacteria</taxon>
        <taxon>Campylobacterales</taxon>
        <taxon>Helicobacteraceae</taxon>
        <taxon>Helicobacter</taxon>
    </lineage>
</organism>
<dbReference type="InterPro" id="IPR015865">
    <property type="entry name" value="Riboflavin_kinase_bac/euk"/>
</dbReference>